<keyword evidence="3 4" id="KW-0436">Ligase</keyword>
<dbReference type="PANTHER" id="PTHR14359:SF6">
    <property type="entry name" value="PHOSPHOPANTOTHENOYLCYSTEINE DECARBOXYLASE"/>
    <property type="match status" value="1"/>
</dbReference>
<keyword evidence="2 3" id="KW-0456">Lyase</keyword>
<gene>
    <name evidence="3 7" type="primary">coaBC</name>
    <name evidence="7" type="ORF">CWE10_12365</name>
</gene>
<evidence type="ECO:0000256" key="2">
    <source>
        <dbReference type="ARBA" id="ARBA00023239"/>
    </source>
</evidence>
<feature type="domain" description="DNA/pantothenate metabolism flavoprotein C-terminal" evidence="6">
    <location>
        <begin position="193"/>
        <end position="402"/>
    </location>
</feature>
<evidence type="ECO:0000256" key="4">
    <source>
        <dbReference type="RuleBase" id="RU364078"/>
    </source>
</evidence>
<comment type="pathway">
    <text evidence="3 4">Cofactor biosynthesis; coenzyme A biosynthesis; CoA from (R)-pantothenate: step 2/5.</text>
</comment>
<comment type="similarity">
    <text evidence="3 4">In the C-terminal section; belongs to the PPC synthetase family.</text>
</comment>
<comment type="cofactor">
    <cofactor evidence="3">
        <name>FMN</name>
        <dbReference type="ChEBI" id="CHEBI:58210"/>
    </cofactor>
    <text evidence="3">Binds 1 FMN per subunit.</text>
</comment>
<feature type="binding site" evidence="3">
    <location>
        <position position="296"/>
    </location>
    <ligand>
        <name>CTP</name>
        <dbReference type="ChEBI" id="CHEBI:37563"/>
    </ligand>
</feature>
<keyword evidence="3" id="KW-0479">Metal-binding</keyword>
<feature type="binding site" evidence="3">
    <location>
        <begin position="312"/>
        <end position="315"/>
    </location>
    <ligand>
        <name>CTP</name>
        <dbReference type="ChEBI" id="CHEBI:37563"/>
    </ligand>
</feature>
<dbReference type="GO" id="GO:0015937">
    <property type="term" value="P:coenzyme A biosynthetic process"/>
    <property type="evidence" value="ECO:0007669"/>
    <property type="project" value="UniProtKB-UniRule"/>
</dbReference>
<feature type="region of interest" description="Phosphopantothenate--cysteine ligase" evidence="3">
    <location>
        <begin position="198"/>
        <end position="414"/>
    </location>
</feature>
<comment type="catalytic activity">
    <reaction evidence="3 4">
        <text>N-[(R)-4-phosphopantothenoyl]-L-cysteine + H(+) = (R)-4'-phosphopantetheine + CO2</text>
        <dbReference type="Rhea" id="RHEA:16793"/>
        <dbReference type="ChEBI" id="CHEBI:15378"/>
        <dbReference type="ChEBI" id="CHEBI:16526"/>
        <dbReference type="ChEBI" id="CHEBI:59458"/>
        <dbReference type="ChEBI" id="CHEBI:61723"/>
        <dbReference type="EC" id="4.1.1.36"/>
    </reaction>
</comment>
<dbReference type="InterPro" id="IPR036551">
    <property type="entry name" value="Flavin_trans-like"/>
</dbReference>
<dbReference type="AlphaFoldDB" id="A0A953LH82"/>
<dbReference type="EC" id="4.1.1.36" evidence="3"/>
<dbReference type="GO" id="GO:0015941">
    <property type="term" value="P:pantothenate catabolic process"/>
    <property type="evidence" value="ECO:0007669"/>
    <property type="project" value="InterPro"/>
</dbReference>
<comment type="catalytic activity">
    <reaction evidence="3 4">
        <text>(R)-4'-phosphopantothenate + L-cysteine + CTP = N-[(R)-4-phosphopantothenoyl]-L-cysteine + CMP + diphosphate + H(+)</text>
        <dbReference type="Rhea" id="RHEA:19397"/>
        <dbReference type="ChEBI" id="CHEBI:10986"/>
        <dbReference type="ChEBI" id="CHEBI:15378"/>
        <dbReference type="ChEBI" id="CHEBI:33019"/>
        <dbReference type="ChEBI" id="CHEBI:35235"/>
        <dbReference type="ChEBI" id="CHEBI:37563"/>
        <dbReference type="ChEBI" id="CHEBI:59458"/>
        <dbReference type="ChEBI" id="CHEBI:60377"/>
        <dbReference type="EC" id="6.3.2.5"/>
    </reaction>
</comment>
<dbReference type="InterPro" id="IPR007085">
    <property type="entry name" value="DNA/pantothenate-metab_flavo_C"/>
</dbReference>
<accession>A0A953LH82</accession>
<evidence type="ECO:0000256" key="1">
    <source>
        <dbReference type="ARBA" id="ARBA00022793"/>
    </source>
</evidence>
<dbReference type="SUPFAM" id="SSF102645">
    <property type="entry name" value="CoaB-like"/>
    <property type="match status" value="1"/>
</dbReference>
<comment type="function">
    <text evidence="3">Catalyzes two sequential steps in the biosynthesis of coenzyme A. In the first step cysteine is conjugated to 4'-phosphopantothenate to form 4-phosphopantothenoylcysteine. In the second step the latter compound is decarboxylated to form 4'-phosphopantotheine.</text>
</comment>
<keyword evidence="3 4" id="KW-0285">Flavoprotein</keyword>
<feature type="binding site" evidence="3">
    <location>
        <position position="331"/>
    </location>
    <ligand>
        <name>CTP</name>
        <dbReference type="ChEBI" id="CHEBI:37563"/>
    </ligand>
</feature>
<proteinExistence type="inferred from homology"/>
<evidence type="ECO:0000259" key="6">
    <source>
        <dbReference type="Pfam" id="PF04127"/>
    </source>
</evidence>
<dbReference type="GO" id="GO:0046872">
    <property type="term" value="F:metal ion binding"/>
    <property type="evidence" value="ECO:0007669"/>
    <property type="project" value="UniProtKB-KW"/>
</dbReference>
<feature type="region of interest" description="Phosphopantothenoylcysteine decarboxylase" evidence="3">
    <location>
        <begin position="1"/>
        <end position="197"/>
    </location>
</feature>
<keyword evidence="3" id="KW-0460">Magnesium</keyword>
<evidence type="ECO:0000256" key="3">
    <source>
        <dbReference type="HAMAP-Rule" id="MF_02225"/>
    </source>
</evidence>
<evidence type="ECO:0000313" key="8">
    <source>
        <dbReference type="Proteomes" id="UP000732377"/>
    </source>
</evidence>
<feature type="binding site" evidence="3">
    <location>
        <position position="349"/>
    </location>
    <ligand>
        <name>CTP</name>
        <dbReference type="ChEBI" id="CHEBI:37563"/>
    </ligand>
</feature>
<name>A0A953LH82_SYMTR</name>
<dbReference type="EC" id="6.3.2.5" evidence="3"/>
<feature type="binding site" evidence="3">
    <location>
        <position position="286"/>
    </location>
    <ligand>
        <name>CTP</name>
        <dbReference type="ChEBI" id="CHEBI:37563"/>
    </ligand>
</feature>
<keyword evidence="1 3" id="KW-0210">Decarboxylase</keyword>
<dbReference type="HAMAP" id="MF_02225">
    <property type="entry name" value="CoaBC"/>
    <property type="match status" value="1"/>
</dbReference>
<comment type="caution">
    <text evidence="7">The sequence shown here is derived from an EMBL/GenBank/DDBJ whole genome shotgun (WGS) entry which is preliminary data.</text>
</comment>
<dbReference type="GO" id="GO:0004633">
    <property type="term" value="F:phosphopantothenoylcysteine decarboxylase activity"/>
    <property type="evidence" value="ECO:0007669"/>
    <property type="project" value="UniProtKB-UniRule"/>
</dbReference>
<protein>
    <recommendedName>
        <fullName evidence="3">Coenzyme A biosynthesis bifunctional protein CoaBC</fullName>
    </recommendedName>
    <alternativeName>
        <fullName evidence="3">DNA/pantothenate metabolism flavoprotein</fullName>
    </alternativeName>
    <alternativeName>
        <fullName evidence="3">Phosphopantothenoylcysteine synthetase/decarboxylase</fullName>
        <shortName evidence="3">PPCS-PPCDC</shortName>
    </alternativeName>
    <domain>
        <recommendedName>
            <fullName evidence="3">Phosphopantothenoylcysteine decarboxylase</fullName>
            <shortName evidence="3">PPC decarboxylase</shortName>
            <shortName evidence="3">PPC-DC</shortName>
            <ecNumber evidence="3">4.1.1.36</ecNumber>
        </recommendedName>
        <alternativeName>
            <fullName evidence="3">CoaC</fullName>
        </alternativeName>
    </domain>
    <domain>
        <recommendedName>
            <fullName evidence="3">Phosphopantothenate--cysteine ligase</fullName>
            <ecNumber evidence="3">6.3.2.5</ecNumber>
        </recommendedName>
        <alternativeName>
            <fullName evidence="3">CoaB</fullName>
        </alternativeName>
        <alternativeName>
            <fullName evidence="3">Phosphopantothenoylcysteine synthetase</fullName>
            <shortName evidence="3">PPC synthetase</shortName>
            <shortName evidence="3">PPC-S</shortName>
        </alternativeName>
    </domain>
</protein>
<dbReference type="GO" id="GO:0010181">
    <property type="term" value="F:FMN binding"/>
    <property type="evidence" value="ECO:0007669"/>
    <property type="project" value="UniProtKB-UniRule"/>
</dbReference>
<comment type="caution">
    <text evidence="3">Lacks conserved residue(s) required for the propagation of feature annotation.</text>
</comment>
<dbReference type="GO" id="GO:0071513">
    <property type="term" value="C:phosphopantothenoylcysteine decarboxylase complex"/>
    <property type="evidence" value="ECO:0007669"/>
    <property type="project" value="TreeGrafter"/>
</dbReference>
<evidence type="ECO:0000313" key="7">
    <source>
        <dbReference type="EMBL" id="MBY6276983.1"/>
    </source>
</evidence>
<dbReference type="Pfam" id="PF02441">
    <property type="entry name" value="Flavoprotein"/>
    <property type="match status" value="1"/>
</dbReference>
<reference evidence="7" key="1">
    <citation type="submission" date="2017-11" db="EMBL/GenBank/DDBJ databases">
        <title>Three new genomes from thermophilic consortium.</title>
        <authorList>
            <person name="Quaggio R."/>
            <person name="Amgarten D."/>
            <person name="Setubal J.C."/>
        </authorList>
    </citation>
    <scope>NUCLEOTIDE SEQUENCE</scope>
    <source>
        <strain evidence="7">ZCTH01-B2</strain>
    </source>
</reference>
<dbReference type="InterPro" id="IPR035929">
    <property type="entry name" value="CoaB-like_sf"/>
</dbReference>
<dbReference type="Gene3D" id="3.40.50.1950">
    <property type="entry name" value="Flavin prenyltransferase-like"/>
    <property type="match status" value="1"/>
</dbReference>
<feature type="domain" description="Flavoprotein" evidence="5">
    <location>
        <begin position="5"/>
        <end position="177"/>
    </location>
</feature>
<dbReference type="EMBL" id="PIUK01000126">
    <property type="protein sequence ID" value="MBY6276983.1"/>
    <property type="molecule type" value="Genomic_DNA"/>
</dbReference>
<dbReference type="Gene3D" id="3.40.50.10300">
    <property type="entry name" value="CoaB-like"/>
    <property type="match status" value="1"/>
</dbReference>
<keyword evidence="3" id="KW-0511">Multifunctional enzyme</keyword>
<dbReference type="PANTHER" id="PTHR14359">
    <property type="entry name" value="HOMO-OLIGOMERIC FLAVIN CONTAINING CYS DECARBOXYLASE FAMILY"/>
    <property type="match status" value="1"/>
</dbReference>
<dbReference type="GO" id="GO:0004632">
    <property type="term" value="F:phosphopantothenate--cysteine ligase activity"/>
    <property type="evidence" value="ECO:0007669"/>
    <property type="project" value="UniProtKB-UniRule"/>
</dbReference>
<dbReference type="InterPro" id="IPR003382">
    <property type="entry name" value="Flavoprotein"/>
</dbReference>
<sequence>MLHGKTVLLGVSGGIAAYKAAEICSRLVKLGADVHVLMTEAATRLVAPLTFEALSGNPVKVDLMGEQVHGHVDHVLLTHKADLLIIAPATANTIARLAGGHAGDWITVTALGVRCPVLVAPSMEAEMYANPLTQRNLRILAELGWDIMEPEEGRLASGLMGKGRLPEPAKIVERAVALLQAREGRQRRPGGDLAGRRVLVTAGTTREPFDPVRFIGNRSTGRMGYAIAEAARDRGAEVVLVSGPTHLEPPAGVRLVRVESCVQMLEACLAEFPAADVAVAAAAPADYRPATVAPSKIKKTGEQLTITLVKNPDIIAELGRRKRPGQVTVAFAAETDDLIANARKKLADKNADFVVANDVTAEGAGFGTETNRVVFVTADAVDELPLLPKREVADRILDRAAALLEDGARGHGER</sequence>
<comment type="pathway">
    <text evidence="3 4">Cofactor biosynthesis; coenzyme A biosynthesis; CoA from (R)-pantothenate: step 3/5.</text>
</comment>
<evidence type="ECO:0000259" key="5">
    <source>
        <dbReference type="Pfam" id="PF02441"/>
    </source>
</evidence>
<dbReference type="Pfam" id="PF04127">
    <property type="entry name" value="DFP"/>
    <property type="match status" value="1"/>
</dbReference>
<dbReference type="NCBIfam" id="TIGR00521">
    <property type="entry name" value="coaBC_dfp"/>
    <property type="match status" value="1"/>
</dbReference>
<dbReference type="InterPro" id="IPR005252">
    <property type="entry name" value="CoaBC"/>
</dbReference>
<comment type="function">
    <text evidence="4">Catalyzes two steps in the biosynthesis of coenzyme A. In the first step cysteine is conjugated to 4'-phosphopantothenate to form 4-phosphopantothenoylcysteine, in the latter compound is decarboxylated to form 4'-phosphopantotheine.</text>
</comment>
<dbReference type="RefSeq" id="WP_273380102.1">
    <property type="nucleotide sequence ID" value="NZ_PIUK01000126.1"/>
</dbReference>
<comment type="similarity">
    <text evidence="3 4">In the N-terminal section; belongs to the HFCD (homo-oligomeric flavin containing Cys decarboxylase) superfamily.</text>
</comment>
<keyword evidence="3 4" id="KW-0288">FMN</keyword>
<comment type="cofactor">
    <cofactor evidence="3">
        <name>Mg(2+)</name>
        <dbReference type="ChEBI" id="CHEBI:18420"/>
    </cofactor>
</comment>
<dbReference type="Proteomes" id="UP000732377">
    <property type="component" value="Unassembled WGS sequence"/>
</dbReference>
<dbReference type="SUPFAM" id="SSF52507">
    <property type="entry name" value="Homo-oligomeric flavin-containing Cys decarboxylases, HFCD"/>
    <property type="match status" value="1"/>
</dbReference>
<feature type="binding site" evidence="3">
    <location>
        <position position="345"/>
    </location>
    <ligand>
        <name>CTP</name>
        <dbReference type="ChEBI" id="CHEBI:37563"/>
    </ligand>
</feature>
<organism evidence="7 8">
    <name type="scientific">Symbiobacterium thermophilum</name>
    <dbReference type="NCBI Taxonomy" id="2734"/>
    <lineage>
        <taxon>Bacteria</taxon>
        <taxon>Bacillati</taxon>
        <taxon>Bacillota</taxon>
        <taxon>Clostridia</taxon>
        <taxon>Eubacteriales</taxon>
        <taxon>Symbiobacteriaceae</taxon>
        <taxon>Symbiobacterium</taxon>
    </lineage>
</organism>